<keyword evidence="5" id="KW-1185">Reference proteome</keyword>
<feature type="repeat" description="ANK" evidence="3">
    <location>
        <begin position="521"/>
        <end position="553"/>
    </location>
</feature>
<feature type="repeat" description="ANK" evidence="3">
    <location>
        <begin position="488"/>
        <end position="520"/>
    </location>
</feature>
<accession>A0A0N5BA11</accession>
<dbReference type="PANTHER" id="PTHR24123:SF33">
    <property type="entry name" value="PROTEIN HOS4"/>
    <property type="match status" value="1"/>
</dbReference>
<dbReference type="AlphaFoldDB" id="A0A0N5BA11"/>
<dbReference type="PANTHER" id="PTHR24123">
    <property type="entry name" value="ANKYRIN REPEAT-CONTAINING"/>
    <property type="match status" value="1"/>
</dbReference>
<dbReference type="PROSITE" id="PS50297">
    <property type="entry name" value="ANK_REP_REGION"/>
    <property type="match status" value="5"/>
</dbReference>
<dbReference type="STRING" id="174720.A0A0N5BA11"/>
<dbReference type="Gene3D" id="1.25.40.20">
    <property type="entry name" value="Ankyrin repeat-containing domain"/>
    <property type="match status" value="4"/>
</dbReference>
<evidence type="ECO:0000256" key="4">
    <source>
        <dbReference type="SAM" id="MobiDB-lite"/>
    </source>
</evidence>
<feature type="repeat" description="ANK" evidence="3">
    <location>
        <begin position="621"/>
        <end position="653"/>
    </location>
</feature>
<dbReference type="InterPro" id="IPR036770">
    <property type="entry name" value="Ankyrin_rpt-contain_sf"/>
</dbReference>
<protein>
    <submittedName>
        <fullName evidence="6">ANK_REP_REGION domain-containing protein</fullName>
    </submittedName>
</protein>
<feature type="compositionally biased region" description="Polar residues" evidence="4">
    <location>
        <begin position="747"/>
        <end position="756"/>
    </location>
</feature>
<dbReference type="InterPro" id="IPR002110">
    <property type="entry name" value="Ankyrin_rpt"/>
</dbReference>
<feature type="repeat" description="ANK" evidence="3">
    <location>
        <begin position="353"/>
        <end position="375"/>
    </location>
</feature>
<proteinExistence type="predicted"/>
<sequence length="785" mass="87785">MHDNITTNTPSGSDCMESLKFLNHTSGDNIFNNNRSCGVKDIVDGDNTIKVDGNNRRQLLSCCNDLFESSFLSYFIYRDYKESIVFEDPLRIKHIIGFSAPTETKISDLLCDHKSLLETAHPMASINNFGGNPADDRDFYEKICNVILLEDHQEFEELLRIPSLANVIHAKDLQGRSILTLACMADKPEIATVLLKKGLSIEDKDNLGRTAMYWAVRCDSTKVLKWMLSQLPVTDDFILSKDNQGITTLHVAATKSSSEILCLLLDAFPNKSEKLLRKMYDGYNRLPMHYAAASGSLECVVRFMEESLDLPTTVRDIYGNTPLMLACGNNCAYEVIRYLCTKKPLPAMSRNSYGMSPLHIAVLANNIEGVQILLEECKMPTEIYDEDARTPLHYATQNGRIEIVELLLKSGARYDACDKYRATPVHYAAEISWPILISLVTNKSYNYWEMADKEERTPFMWAVVSENERVISKMLKTFDIPRHGIDNHKYTALHLAAFTGNVSICKRLLQQGWTVTAEDKAGATPLHIAAGNGFTDVVQLFCTSDGVIDKVDTNLRTALFYAALGGQAHTLNVMISELGFDKAAEDILDRSVLHAAACCGFVACVQELIDHGVEINTIDRDEETPLHAACARGKTEVVHLLIRYGAIVNPYSRVNGTTPLSYAIANNHTELIQFLEERNGITGEEIRNIAASVITRAIRRYVLQRRQFLLGLPSGSTIQFSEHSSQNNSRLPIQSIHKSSSLTVATRSLTSSQITRTPIRRNRRSSQSTNSHIYIDDTLVDIFDA</sequence>
<feature type="repeat" description="ANK" evidence="3">
    <location>
        <begin position="174"/>
        <end position="206"/>
    </location>
</feature>
<organism evidence="5 6">
    <name type="scientific">Strongyloides papillosus</name>
    <name type="common">Intestinal threadworm</name>
    <dbReference type="NCBI Taxonomy" id="174720"/>
    <lineage>
        <taxon>Eukaryota</taxon>
        <taxon>Metazoa</taxon>
        <taxon>Ecdysozoa</taxon>
        <taxon>Nematoda</taxon>
        <taxon>Chromadorea</taxon>
        <taxon>Rhabditida</taxon>
        <taxon>Tylenchina</taxon>
        <taxon>Panagrolaimomorpha</taxon>
        <taxon>Strongyloidoidea</taxon>
        <taxon>Strongyloididae</taxon>
        <taxon>Strongyloides</taxon>
    </lineage>
</organism>
<keyword evidence="2 3" id="KW-0040">ANK repeat</keyword>
<dbReference type="Proteomes" id="UP000046392">
    <property type="component" value="Unplaced"/>
</dbReference>
<dbReference type="Pfam" id="PF12796">
    <property type="entry name" value="Ank_2"/>
    <property type="match status" value="5"/>
</dbReference>
<name>A0A0N5BA11_STREA</name>
<keyword evidence="1" id="KW-0677">Repeat</keyword>
<feature type="repeat" description="ANK" evidence="3">
    <location>
        <begin position="588"/>
        <end position="620"/>
    </location>
</feature>
<feature type="region of interest" description="Disordered" evidence="4">
    <location>
        <begin position="747"/>
        <end position="768"/>
    </location>
</feature>
<evidence type="ECO:0000256" key="1">
    <source>
        <dbReference type="ARBA" id="ARBA00022737"/>
    </source>
</evidence>
<dbReference type="PROSITE" id="PS50088">
    <property type="entry name" value="ANK_REPEAT"/>
    <property type="match status" value="7"/>
</dbReference>
<evidence type="ECO:0000313" key="6">
    <source>
        <dbReference type="WBParaSite" id="SPAL_0000288000.1"/>
    </source>
</evidence>
<dbReference type="SUPFAM" id="SSF48403">
    <property type="entry name" value="Ankyrin repeat"/>
    <property type="match status" value="2"/>
</dbReference>
<dbReference type="WBParaSite" id="SPAL_0000288000.1">
    <property type="protein sequence ID" value="SPAL_0000288000.1"/>
    <property type="gene ID" value="SPAL_0000288000"/>
</dbReference>
<evidence type="ECO:0000256" key="3">
    <source>
        <dbReference type="PROSITE-ProRule" id="PRU00023"/>
    </source>
</evidence>
<feature type="repeat" description="ANK" evidence="3">
    <location>
        <begin position="387"/>
        <end position="419"/>
    </location>
</feature>
<evidence type="ECO:0000313" key="5">
    <source>
        <dbReference type="Proteomes" id="UP000046392"/>
    </source>
</evidence>
<dbReference type="InterPro" id="IPR051165">
    <property type="entry name" value="Multifunctional_ANK_Repeat"/>
</dbReference>
<evidence type="ECO:0000256" key="2">
    <source>
        <dbReference type="ARBA" id="ARBA00023043"/>
    </source>
</evidence>
<dbReference type="SMART" id="SM00248">
    <property type="entry name" value="ANK"/>
    <property type="match status" value="14"/>
</dbReference>
<reference evidence="6" key="1">
    <citation type="submission" date="2017-02" db="UniProtKB">
        <authorList>
            <consortium name="WormBaseParasite"/>
        </authorList>
    </citation>
    <scope>IDENTIFICATION</scope>
</reference>
<dbReference type="PRINTS" id="PR01415">
    <property type="entry name" value="ANKYRIN"/>
</dbReference>